<keyword evidence="1" id="KW-1133">Transmembrane helix</keyword>
<feature type="transmembrane region" description="Helical" evidence="1">
    <location>
        <begin position="75"/>
        <end position="94"/>
    </location>
</feature>
<reference evidence="2" key="2">
    <citation type="submission" date="2020-09" db="EMBL/GenBank/DDBJ databases">
        <authorList>
            <person name="Sun Q."/>
            <person name="Zhou Y."/>
        </authorList>
    </citation>
    <scope>NUCLEOTIDE SEQUENCE</scope>
    <source>
        <strain evidence="2">CGMCC 1.12751</strain>
    </source>
</reference>
<dbReference type="EMBL" id="BMFQ01000002">
    <property type="protein sequence ID" value="GGG44673.1"/>
    <property type="molecule type" value="Genomic_DNA"/>
</dbReference>
<dbReference type="Pfam" id="PF03988">
    <property type="entry name" value="DUF347"/>
    <property type="match status" value="4"/>
</dbReference>
<feature type="transmembrane region" description="Helical" evidence="1">
    <location>
        <begin position="100"/>
        <end position="119"/>
    </location>
</feature>
<comment type="caution">
    <text evidence="2">The sequence shown here is derived from an EMBL/GenBank/DDBJ whole genome shotgun (WGS) entry which is preliminary data.</text>
</comment>
<reference evidence="2" key="1">
    <citation type="journal article" date="2014" name="Int. J. Syst. Evol. Microbiol.">
        <title>Complete genome sequence of Corynebacterium casei LMG S-19264T (=DSM 44701T), isolated from a smear-ripened cheese.</title>
        <authorList>
            <consortium name="US DOE Joint Genome Institute (JGI-PGF)"/>
            <person name="Walter F."/>
            <person name="Albersmeier A."/>
            <person name="Kalinowski J."/>
            <person name="Ruckert C."/>
        </authorList>
    </citation>
    <scope>NUCLEOTIDE SEQUENCE</scope>
    <source>
        <strain evidence="2">CGMCC 1.12751</strain>
    </source>
</reference>
<feature type="transmembrane region" description="Helical" evidence="1">
    <location>
        <begin position="139"/>
        <end position="159"/>
    </location>
</feature>
<feature type="transmembrane region" description="Helical" evidence="1">
    <location>
        <begin position="44"/>
        <end position="63"/>
    </location>
</feature>
<accession>A0A917LMK2</accession>
<evidence type="ECO:0000313" key="3">
    <source>
        <dbReference type="Proteomes" id="UP000625976"/>
    </source>
</evidence>
<feature type="transmembrane region" description="Helical" evidence="1">
    <location>
        <begin position="14"/>
        <end position="32"/>
    </location>
</feature>
<name>A0A917LMK2_9FLAO</name>
<evidence type="ECO:0000313" key="2">
    <source>
        <dbReference type="EMBL" id="GGG44673.1"/>
    </source>
</evidence>
<dbReference type="Proteomes" id="UP000625976">
    <property type="component" value="Unassembled WGS sequence"/>
</dbReference>
<dbReference type="AlphaFoldDB" id="A0A917LMK2"/>
<protein>
    <submittedName>
        <fullName evidence="2">Membrane protein</fullName>
    </submittedName>
</protein>
<feature type="transmembrane region" description="Helical" evidence="1">
    <location>
        <begin position="226"/>
        <end position="246"/>
    </location>
</feature>
<proteinExistence type="predicted"/>
<organism evidence="2 3">
    <name type="scientific">Bizionia arctica</name>
    <dbReference type="NCBI Taxonomy" id="1495645"/>
    <lineage>
        <taxon>Bacteria</taxon>
        <taxon>Pseudomonadati</taxon>
        <taxon>Bacteroidota</taxon>
        <taxon>Flavobacteriia</taxon>
        <taxon>Flavobacteriales</taxon>
        <taxon>Flavobacteriaceae</taxon>
        <taxon>Bizionia</taxon>
    </lineage>
</organism>
<dbReference type="InterPro" id="IPR007136">
    <property type="entry name" value="DUF347"/>
</dbReference>
<keyword evidence="1" id="KW-0472">Membrane</keyword>
<sequence>MITKPNTSETLNKVAKISVLFWLMKILATTLGETLGDLLAHTLNLGYAISLIITALFFVLFLLFQLKAKKYNPILYWLVIIGTTTVGTEISDYMDRTLNLGYLAGSLILMTLLINTLWFWRNTMGKITVYPIFTRKVELFYWTAILFSNSLGTAFGDFLSDNAGLSYLQGAMVTAGVIAVVVLLHYVSKINHILLFWMAFIFTRPFGATFGDLLTKTKLEGGLDLGTLPATLVSATLLAILVWYDFRNEAIFK</sequence>
<dbReference type="RefSeq" id="WP_188463517.1">
    <property type="nucleotide sequence ID" value="NZ_BMFQ01000002.1"/>
</dbReference>
<evidence type="ECO:0000256" key="1">
    <source>
        <dbReference type="SAM" id="Phobius"/>
    </source>
</evidence>
<feature type="transmembrane region" description="Helical" evidence="1">
    <location>
        <begin position="165"/>
        <end position="187"/>
    </location>
</feature>
<gene>
    <name evidence="2" type="ORF">GCM10010976_15350</name>
</gene>
<keyword evidence="1" id="KW-0812">Transmembrane</keyword>
<feature type="transmembrane region" description="Helical" evidence="1">
    <location>
        <begin position="194"/>
        <end position="214"/>
    </location>
</feature>
<keyword evidence="3" id="KW-1185">Reference proteome</keyword>